<evidence type="ECO:0000256" key="6">
    <source>
        <dbReference type="RuleBase" id="RU363053"/>
    </source>
</evidence>
<dbReference type="KEGG" id="crg:105349130"/>
<keyword evidence="4 6" id="KW-1133">Transmembrane helix</keyword>
<dbReference type="EnsemblMetazoa" id="G21223.1">
    <property type="protein sequence ID" value="G21223.1:cds"/>
    <property type="gene ID" value="G21223"/>
</dbReference>
<keyword evidence="3 6" id="KW-0812">Transmembrane</keyword>
<feature type="transmembrane region" description="Helical" evidence="6">
    <location>
        <begin position="66"/>
        <end position="81"/>
    </location>
</feature>
<evidence type="ECO:0000256" key="2">
    <source>
        <dbReference type="ARBA" id="ARBA00006824"/>
    </source>
</evidence>
<comment type="similarity">
    <text evidence="2 6">Belongs to the peroxisomal membrane protein PXMP2/4 family.</text>
</comment>
<dbReference type="GO" id="GO:0005739">
    <property type="term" value="C:mitochondrion"/>
    <property type="evidence" value="ECO:0007669"/>
    <property type="project" value="TreeGrafter"/>
</dbReference>
<dbReference type="Pfam" id="PF04117">
    <property type="entry name" value="Mpv17_PMP22"/>
    <property type="match status" value="1"/>
</dbReference>
<evidence type="ECO:0000256" key="4">
    <source>
        <dbReference type="ARBA" id="ARBA00022989"/>
    </source>
</evidence>
<dbReference type="GO" id="GO:0061668">
    <property type="term" value="P:mitochondrial ribosome assembly"/>
    <property type="evidence" value="ECO:0007669"/>
    <property type="project" value="TreeGrafter"/>
</dbReference>
<proteinExistence type="inferred from homology"/>
<keyword evidence="8" id="KW-1185">Reference proteome</keyword>
<evidence type="ECO:0000256" key="1">
    <source>
        <dbReference type="ARBA" id="ARBA00004141"/>
    </source>
</evidence>
<evidence type="ECO:0000256" key="5">
    <source>
        <dbReference type="ARBA" id="ARBA00023136"/>
    </source>
</evidence>
<dbReference type="InterPro" id="IPR007248">
    <property type="entry name" value="Mpv17_PMP22"/>
</dbReference>
<evidence type="ECO:0000313" key="7">
    <source>
        <dbReference type="EnsemblMetazoa" id="G21223.1:cds"/>
    </source>
</evidence>
<dbReference type="RefSeq" id="XP_011457128.1">
    <property type="nucleotide sequence ID" value="XM_011458826.4"/>
</dbReference>
<protein>
    <recommendedName>
        <fullName evidence="9">Mpv17-like protein 2</fullName>
    </recommendedName>
</protein>
<dbReference type="PANTHER" id="PTHR11266:SF8">
    <property type="entry name" value="MPV17-LIKE PROTEIN 2"/>
    <property type="match status" value="1"/>
</dbReference>
<evidence type="ECO:0000313" key="8">
    <source>
        <dbReference type="Proteomes" id="UP000005408"/>
    </source>
</evidence>
<dbReference type="GeneID" id="105349130"/>
<accession>A0A8W8K1B6</accession>
<feature type="transmembrane region" description="Helical" evidence="6">
    <location>
        <begin position="25"/>
        <end position="45"/>
    </location>
</feature>
<comment type="subcellular location">
    <subcellularLocation>
        <location evidence="1">Membrane</location>
        <topology evidence="1">Multi-pass membrane protein</topology>
    </subcellularLocation>
</comment>
<sequence>MPIRKLVCSYRKLVFRSQVIFTDKYLVWTTTGVSVALYGLGDLLAQYLQLKKKKMARMDTLRSGKVAAAGFVIGPFIHHWYKHLDRIFPGRSMRTVTKKVVIDQVICSPIVIALYLYTTSIFEKKTISEINKEIMPKGVALFVAELPVWPPAQYFSFFYLPTKYRGVYDNVISFGYDCLFSYVKFDSELGTECAKKEIENLANSVHIKDKLESHS</sequence>
<dbReference type="GO" id="GO:0016020">
    <property type="term" value="C:membrane"/>
    <property type="evidence" value="ECO:0007669"/>
    <property type="project" value="UniProtKB-SubCell"/>
</dbReference>
<dbReference type="AlphaFoldDB" id="A0A8W8K1B6"/>
<dbReference type="PANTHER" id="PTHR11266">
    <property type="entry name" value="PEROXISOMAL MEMBRANE PROTEIN 2, PXMP2 MPV17"/>
    <property type="match status" value="1"/>
</dbReference>
<dbReference type="OrthoDB" id="5345392at2759"/>
<evidence type="ECO:0008006" key="9">
    <source>
        <dbReference type="Google" id="ProtNLM"/>
    </source>
</evidence>
<name>A0A8W8K1B6_MAGGI</name>
<feature type="transmembrane region" description="Helical" evidence="6">
    <location>
        <begin position="101"/>
        <end position="122"/>
    </location>
</feature>
<reference evidence="7" key="1">
    <citation type="submission" date="2022-08" db="UniProtKB">
        <authorList>
            <consortium name="EnsemblMetazoa"/>
        </authorList>
    </citation>
    <scope>IDENTIFICATION</scope>
    <source>
        <strain evidence="7">05x7-T-G4-1.051#20</strain>
    </source>
</reference>
<dbReference type="Proteomes" id="UP000005408">
    <property type="component" value="Unassembled WGS sequence"/>
</dbReference>
<dbReference type="OMA" id="IICHYWY"/>
<organism evidence="7 8">
    <name type="scientific">Magallana gigas</name>
    <name type="common">Pacific oyster</name>
    <name type="synonym">Crassostrea gigas</name>
    <dbReference type="NCBI Taxonomy" id="29159"/>
    <lineage>
        <taxon>Eukaryota</taxon>
        <taxon>Metazoa</taxon>
        <taxon>Spiralia</taxon>
        <taxon>Lophotrochozoa</taxon>
        <taxon>Mollusca</taxon>
        <taxon>Bivalvia</taxon>
        <taxon>Autobranchia</taxon>
        <taxon>Pteriomorphia</taxon>
        <taxon>Ostreida</taxon>
        <taxon>Ostreoidea</taxon>
        <taxon>Ostreidae</taxon>
        <taxon>Magallana</taxon>
    </lineage>
</organism>
<evidence type="ECO:0000256" key="3">
    <source>
        <dbReference type="ARBA" id="ARBA00022692"/>
    </source>
</evidence>
<keyword evidence="5 6" id="KW-0472">Membrane</keyword>